<evidence type="ECO:0000313" key="4">
    <source>
        <dbReference type="Proteomes" id="UP000663827"/>
    </source>
</evidence>
<dbReference type="CDD" id="cd00180">
    <property type="entry name" value="PKc"/>
    <property type="match status" value="1"/>
</dbReference>
<feature type="region of interest" description="Disordered" evidence="1">
    <location>
        <begin position="1"/>
        <end position="20"/>
    </location>
</feature>
<sequence>MASYPLRKGSGVKGTNSTGTVTRRVGVRNSSNSQRLARKCFVAVTQDGETYSTVDLAGSTDAQAIRSRIFFKLDIPDHLSSDYGIFRTEIGDLAIGSALNDEDLLNDFHHLTNNKSSRHFFVQNLRDITPSDPTSRTGTEVGSDTDEPDFEGTSEQRLGKETEPVTNCNSKIHAHEPTDGHTPDYQIFGGALGDEYQQQAGIHMHTDSHSEDGRMFRNEFQDTATPMGVLQGEFEIIALGGLSRRYLQINRLPFDLINARRESSAQPRDPSERSINSWSLVSRQQYPQAPHWISKLSSGPSIWVYNLTHQDEITEWPVAGTVSADIYRGVLSNGRVVALKCYRPGSGNTLWPAVRELYAWSICQHPFVLDFLGVIPYRNQIALVSPWMDNGNLRQFLSRHSVDRYLLGFQIAEAVSWLHSAKIVHGDIMGENILISEDNTPKITNFGCSQLMDQGRVLEFPSTNRFGHGERSTSIRWKVRIKSFSM</sequence>
<proteinExistence type="predicted"/>
<feature type="compositionally biased region" description="Polar residues" evidence="1">
    <location>
        <begin position="131"/>
        <end position="142"/>
    </location>
</feature>
<dbReference type="InterPro" id="IPR001245">
    <property type="entry name" value="Ser-Thr/Tyr_kinase_cat_dom"/>
</dbReference>
<evidence type="ECO:0000313" key="3">
    <source>
        <dbReference type="EMBL" id="CAE7078174.1"/>
    </source>
</evidence>
<accession>A0A8H3HSG2</accession>
<dbReference type="PROSITE" id="PS50011">
    <property type="entry name" value="PROTEIN_KINASE_DOM"/>
    <property type="match status" value="1"/>
</dbReference>
<dbReference type="InterPro" id="IPR000719">
    <property type="entry name" value="Prot_kinase_dom"/>
</dbReference>
<dbReference type="SUPFAM" id="SSF56112">
    <property type="entry name" value="Protein kinase-like (PK-like)"/>
    <property type="match status" value="1"/>
</dbReference>
<dbReference type="Proteomes" id="UP000663827">
    <property type="component" value="Unassembled WGS sequence"/>
</dbReference>
<dbReference type="InterPro" id="IPR011009">
    <property type="entry name" value="Kinase-like_dom_sf"/>
</dbReference>
<comment type="caution">
    <text evidence="3">The sequence shown here is derived from an EMBL/GenBank/DDBJ whole genome shotgun (WGS) entry which is preliminary data.</text>
</comment>
<dbReference type="PANTHER" id="PTHR44329">
    <property type="entry name" value="SERINE/THREONINE-PROTEIN KINASE TNNI3K-RELATED"/>
    <property type="match status" value="1"/>
</dbReference>
<dbReference type="AlphaFoldDB" id="A0A8H3HSG2"/>
<dbReference type="GO" id="GO:0004674">
    <property type="term" value="F:protein serine/threonine kinase activity"/>
    <property type="evidence" value="ECO:0007669"/>
    <property type="project" value="TreeGrafter"/>
</dbReference>
<dbReference type="Pfam" id="PF07714">
    <property type="entry name" value="PK_Tyr_Ser-Thr"/>
    <property type="match status" value="1"/>
</dbReference>
<dbReference type="Gene3D" id="1.10.510.10">
    <property type="entry name" value="Transferase(Phosphotransferase) domain 1"/>
    <property type="match status" value="1"/>
</dbReference>
<protein>
    <recommendedName>
        <fullName evidence="2">Protein kinase domain-containing protein</fullName>
    </recommendedName>
</protein>
<evidence type="ECO:0000256" key="1">
    <source>
        <dbReference type="SAM" id="MobiDB-lite"/>
    </source>
</evidence>
<feature type="compositionally biased region" description="Acidic residues" evidence="1">
    <location>
        <begin position="143"/>
        <end position="152"/>
    </location>
</feature>
<evidence type="ECO:0000259" key="2">
    <source>
        <dbReference type="PROSITE" id="PS50011"/>
    </source>
</evidence>
<name>A0A8H3HSG2_9AGAM</name>
<feature type="region of interest" description="Disordered" evidence="1">
    <location>
        <begin position="127"/>
        <end position="163"/>
    </location>
</feature>
<gene>
    <name evidence="3" type="ORF">RDB_LOCUS21701</name>
</gene>
<dbReference type="EMBL" id="CAJNJQ010000438">
    <property type="protein sequence ID" value="CAE7078174.1"/>
    <property type="molecule type" value="Genomic_DNA"/>
</dbReference>
<dbReference type="InterPro" id="IPR051681">
    <property type="entry name" value="Ser/Thr_Kinases-Pseudokinases"/>
</dbReference>
<feature type="domain" description="Protein kinase" evidence="2">
    <location>
        <begin position="290"/>
        <end position="486"/>
    </location>
</feature>
<organism evidence="3 4">
    <name type="scientific">Rhizoctonia solani</name>
    <dbReference type="NCBI Taxonomy" id="456999"/>
    <lineage>
        <taxon>Eukaryota</taxon>
        <taxon>Fungi</taxon>
        <taxon>Dikarya</taxon>
        <taxon>Basidiomycota</taxon>
        <taxon>Agaricomycotina</taxon>
        <taxon>Agaricomycetes</taxon>
        <taxon>Cantharellales</taxon>
        <taxon>Ceratobasidiaceae</taxon>
        <taxon>Rhizoctonia</taxon>
    </lineage>
</organism>
<reference evidence="3" key="1">
    <citation type="submission" date="2021-01" db="EMBL/GenBank/DDBJ databases">
        <authorList>
            <person name="Kaushik A."/>
        </authorList>
    </citation>
    <scope>NUCLEOTIDE SEQUENCE</scope>
    <source>
        <strain evidence="3">AG5</strain>
    </source>
</reference>
<dbReference type="PANTHER" id="PTHR44329:SF214">
    <property type="entry name" value="PROTEIN KINASE DOMAIN-CONTAINING PROTEIN"/>
    <property type="match status" value="1"/>
</dbReference>
<dbReference type="GO" id="GO:0005524">
    <property type="term" value="F:ATP binding"/>
    <property type="evidence" value="ECO:0007669"/>
    <property type="project" value="InterPro"/>
</dbReference>